<evidence type="ECO:0000256" key="3">
    <source>
        <dbReference type="ARBA" id="ARBA00022449"/>
    </source>
</evidence>
<dbReference type="GO" id="GO:0005886">
    <property type="term" value="C:plasma membrane"/>
    <property type="evidence" value="ECO:0007669"/>
    <property type="project" value="UniProtKB-SubCell"/>
</dbReference>
<feature type="transmembrane region" description="Helical" evidence="9">
    <location>
        <begin position="32"/>
        <end position="51"/>
    </location>
</feature>
<dbReference type="InterPro" id="IPR006153">
    <property type="entry name" value="Cation/H_exchanger_TM"/>
</dbReference>
<dbReference type="PATRIC" id="fig|36861.3.peg.647"/>
<dbReference type="GO" id="GO:0015297">
    <property type="term" value="F:antiporter activity"/>
    <property type="evidence" value="ECO:0007669"/>
    <property type="project" value="UniProtKB-KW"/>
</dbReference>
<name>A0A106BQV1_THIDE</name>
<feature type="transmembrane region" description="Helical" evidence="9">
    <location>
        <begin position="372"/>
        <end position="390"/>
    </location>
</feature>
<proteinExistence type="predicted"/>
<dbReference type="AlphaFoldDB" id="A0A106BQV1"/>
<dbReference type="GO" id="GO:1902600">
    <property type="term" value="P:proton transmembrane transport"/>
    <property type="evidence" value="ECO:0007669"/>
    <property type="project" value="InterPro"/>
</dbReference>
<comment type="caution">
    <text evidence="11">The sequence shown here is derived from an EMBL/GenBank/DDBJ whole genome shotgun (WGS) entry which is preliminary data.</text>
</comment>
<dbReference type="Pfam" id="PF00999">
    <property type="entry name" value="Na_H_Exchanger"/>
    <property type="match status" value="1"/>
</dbReference>
<keyword evidence="6 9" id="KW-1133">Transmembrane helix</keyword>
<dbReference type="EMBL" id="LDUG01000018">
    <property type="protein sequence ID" value="KVW96956.1"/>
    <property type="molecule type" value="Genomic_DNA"/>
</dbReference>
<comment type="subcellular location">
    <subcellularLocation>
        <location evidence="1">Cell membrane</location>
        <topology evidence="1">Multi-pass membrane protein</topology>
    </subcellularLocation>
</comment>
<keyword evidence="3" id="KW-0050">Antiport</keyword>
<feature type="transmembrane region" description="Helical" evidence="9">
    <location>
        <begin position="343"/>
        <end position="360"/>
    </location>
</feature>
<keyword evidence="4" id="KW-1003">Cell membrane</keyword>
<feature type="transmembrane region" description="Helical" evidence="9">
    <location>
        <begin position="6"/>
        <end position="25"/>
    </location>
</feature>
<dbReference type="OrthoDB" id="9810860at2"/>
<keyword evidence="12" id="KW-1185">Reference proteome</keyword>
<evidence type="ECO:0000256" key="9">
    <source>
        <dbReference type="SAM" id="Phobius"/>
    </source>
</evidence>
<reference evidence="11 12" key="1">
    <citation type="journal article" date="2015" name="Appl. Environ. Microbiol.">
        <title>Aerobic and Anaerobic Thiosulfate Oxidation by a Cold-Adapted, Subglacial Chemoautotroph.</title>
        <authorList>
            <person name="Harrold Z.R."/>
            <person name="Skidmore M.L."/>
            <person name="Hamilton T.L."/>
            <person name="Desch L."/>
            <person name="Amada K."/>
            <person name="van Gelder W."/>
            <person name="Glover K."/>
            <person name="Roden E.E."/>
            <person name="Boyd E.S."/>
        </authorList>
    </citation>
    <scope>NUCLEOTIDE SEQUENCE [LARGE SCALE GENOMIC DNA]</scope>
    <source>
        <strain evidence="11 12">RG</strain>
    </source>
</reference>
<feature type="transmembrane region" description="Helical" evidence="9">
    <location>
        <begin position="94"/>
        <end position="115"/>
    </location>
</feature>
<keyword evidence="2" id="KW-0813">Transport</keyword>
<evidence type="ECO:0000313" key="12">
    <source>
        <dbReference type="Proteomes" id="UP000064243"/>
    </source>
</evidence>
<dbReference type="PANTHER" id="PTHR32507">
    <property type="entry name" value="NA(+)/H(+) ANTIPORTER 1"/>
    <property type="match status" value="1"/>
</dbReference>
<organism evidence="11 12">
    <name type="scientific">Thiobacillus denitrificans</name>
    <dbReference type="NCBI Taxonomy" id="36861"/>
    <lineage>
        <taxon>Bacteria</taxon>
        <taxon>Pseudomonadati</taxon>
        <taxon>Pseudomonadota</taxon>
        <taxon>Betaproteobacteria</taxon>
        <taxon>Nitrosomonadales</taxon>
        <taxon>Thiobacillaceae</taxon>
        <taxon>Thiobacillus</taxon>
    </lineage>
</organism>
<protein>
    <submittedName>
        <fullName evidence="11">Sodium:proton antiporter</fullName>
    </submittedName>
</protein>
<evidence type="ECO:0000256" key="7">
    <source>
        <dbReference type="ARBA" id="ARBA00023065"/>
    </source>
</evidence>
<dbReference type="InterPro" id="IPR038770">
    <property type="entry name" value="Na+/solute_symporter_sf"/>
</dbReference>
<evidence type="ECO:0000256" key="6">
    <source>
        <dbReference type="ARBA" id="ARBA00022989"/>
    </source>
</evidence>
<evidence type="ECO:0000259" key="10">
    <source>
        <dbReference type="Pfam" id="PF00999"/>
    </source>
</evidence>
<evidence type="ECO:0000256" key="2">
    <source>
        <dbReference type="ARBA" id="ARBA00022448"/>
    </source>
</evidence>
<keyword evidence="5 9" id="KW-0812">Transmembrane</keyword>
<evidence type="ECO:0000313" key="11">
    <source>
        <dbReference type="EMBL" id="KVW96956.1"/>
    </source>
</evidence>
<dbReference type="Proteomes" id="UP000064243">
    <property type="component" value="Unassembled WGS sequence"/>
</dbReference>
<evidence type="ECO:0000256" key="1">
    <source>
        <dbReference type="ARBA" id="ARBA00004651"/>
    </source>
</evidence>
<dbReference type="PANTHER" id="PTHR32507:SF8">
    <property type="entry name" value="CNH1P"/>
    <property type="match status" value="1"/>
</dbReference>
<feature type="transmembrane region" description="Helical" evidence="9">
    <location>
        <begin position="194"/>
        <end position="215"/>
    </location>
</feature>
<evidence type="ECO:0000256" key="5">
    <source>
        <dbReference type="ARBA" id="ARBA00022692"/>
    </source>
</evidence>
<dbReference type="Gene3D" id="1.20.1530.20">
    <property type="match status" value="1"/>
</dbReference>
<evidence type="ECO:0000256" key="4">
    <source>
        <dbReference type="ARBA" id="ARBA00022475"/>
    </source>
</evidence>
<dbReference type="RefSeq" id="WP_059753163.1">
    <property type="nucleotide sequence ID" value="NZ_LDUG01000018.1"/>
</dbReference>
<feature type="transmembrane region" description="Helical" evidence="9">
    <location>
        <begin position="402"/>
        <end position="425"/>
    </location>
</feature>
<accession>A0A106BQV1</accession>
<feature type="transmembrane region" description="Helical" evidence="9">
    <location>
        <begin position="63"/>
        <end position="82"/>
    </location>
</feature>
<evidence type="ECO:0000256" key="8">
    <source>
        <dbReference type="ARBA" id="ARBA00023136"/>
    </source>
</evidence>
<keyword evidence="8 9" id="KW-0472">Membrane</keyword>
<feature type="transmembrane region" description="Helical" evidence="9">
    <location>
        <begin position="235"/>
        <end position="263"/>
    </location>
</feature>
<keyword evidence="7" id="KW-0406">Ion transport</keyword>
<gene>
    <name evidence="11" type="ORF">ABW22_05920</name>
</gene>
<feature type="domain" description="Cation/H+ exchanger transmembrane" evidence="10">
    <location>
        <begin position="20"/>
        <end position="426"/>
    </location>
</feature>
<sequence>MTNAQWFLLVGGLLLARGLTAPMLQRLPVTPAIVYLAVGLLVGPTVLNLFHFNPLKESALLEVLTEVVVLISLFSAGVKMPVPFSFARWRTPVLLASVSMAVSVGLVAAFAYTLLGLPLGAGVLLGAILAPTDPVLATDVQTRHPGDRDQLRFTLTCEAGMNDGSAFPFVMLGMGLLGLHELGEFGLRWALVDVLWATVAGIAIGLMSGAALAHLGRKLRGNPPRHKLMDDFLGLGLIGVVYGLSVLVDAWGFLAVFFAAVALRQTELKLAAAIQDSPDRPQTDQIEPEAADACPDNDPAPTVSGGSLVFKEHLERLSELMLILLIGGTLFLDSWSWRAVGLALFLFMVARPVSVLIGLMGTRTAWPIRGMVGWFGVRGIGSLYYLMYAIQHGLPEELALDLIQLTLIAVSLSILVHGISVKPLMSRFWRYRRRLPRKTP</sequence>